<keyword evidence="7 10" id="KW-1133">Transmembrane helix</keyword>
<evidence type="ECO:0000256" key="9">
    <source>
        <dbReference type="ARBA" id="ARBA00023136"/>
    </source>
</evidence>
<evidence type="ECO:0000256" key="6">
    <source>
        <dbReference type="ARBA" id="ARBA00022927"/>
    </source>
</evidence>
<keyword evidence="5 10" id="KW-0812">Transmembrane</keyword>
<dbReference type="InterPro" id="IPR022646">
    <property type="entry name" value="SecD/SecF_CS"/>
</dbReference>
<dbReference type="InterPro" id="IPR048634">
    <property type="entry name" value="SecD_SecF_C"/>
</dbReference>
<evidence type="ECO:0000256" key="1">
    <source>
        <dbReference type="ARBA" id="ARBA00004651"/>
    </source>
</evidence>
<evidence type="ECO:0000256" key="3">
    <source>
        <dbReference type="ARBA" id="ARBA00022448"/>
    </source>
</evidence>
<accession>A0A6J6YLF7</accession>
<dbReference type="PRINTS" id="PR01755">
    <property type="entry name" value="SECFTRNLCASE"/>
</dbReference>
<feature type="transmembrane region" description="Helical" evidence="10">
    <location>
        <begin position="173"/>
        <end position="194"/>
    </location>
</feature>
<dbReference type="InterPro" id="IPR055344">
    <property type="entry name" value="SecD_SecF_C_bact"/>
</dbReference>
<dbReference type="EMBL" id="CAFAAP010000157">
    <property type="protein sequence ID" value="CAB4809889.1"/>
    <property type="molecule type" value="Genomic_DNA"/>
</dbReference>
<evidence type="ECO:0000256" key="10">
    <source>
        <dbReference type="SAM" id="Phobius"/>
    </source>
</evidence>
<dbReference type="HAMAP" id="MF_01464_B">
    <property type="entry name" value="SecF_B"/>
    <property type="match status" value="1"/>
</dbReference>
<dbReference type="GO" id="GO:0006886">
    <property type="term" value="P:intracellular protein transport"/>
    <property type="evidence" value="ECO:0007669"/>
    <property type="project" value="InterPro"/>
</dbReference>
<dbReference type="PANTHER" id="PTHR30081">
    <property type="entry name" value="PROTEIN-EXPORT MEMBRANE PROTEIN SEC"/>
    <property type="match status" value="1"/>
</dbReference>
<dbReference type="GO" id="GO:0005886">
    <property type="term" value="C:plasma membrane"/>
    <property type="evidence" value="ECO:0007669"/>
    <property type="project" value="UniProtKB-SubCell"/>
</dbReference>
<dbReference type="NCBIfam" id="TIGR00916">
    <property type="entry name" value="2A0604s01"/>
    <property type="match status" value="1"/>
</dbReference>
<keyword evidence="4" id="KW-1003">Cell membrane</keyword>
<dbReference type="InterPro" id="IPR005665">
    <property type="entry name" value="SecF_bac"/>
</dbReference>
<evidence type="ECO:0000256" key="5">
    <source>
        <dbReference type="ARBA" id="ARBA00022692"/>
    </source>
</evidence>
<dbReference type="Pfam" id="PF02355">
    <property type="entry name" value="SecD_SecF_C"/>
    <property type="match status" value="1"/>
</dbReference>
<dbReference type="GO" id="GO:0015450">
    <property type="term" value="F:protein-transporting ATPase activity"/>
    <property type="evidence" value="ECO:0007669"/>
    <property type="project" value="InterPro"/>
</dbReference>
<feature type="transmembrane region" description="Helical" evidence="10">
    <location>
        <begin position="283"/>
        <end position="309"/>
    </location>
</feature>
<keyword evidence="3" id="KW-0813">Transport</keyword>
<protein>
    <recommendedName>
        <fullName evidence="2">Protein translocase subunit SecF</fullName>
    </recommendedName>
</protein>
<reference evidence="12" key="1">
    <citation type="submission" date="2020-05" db="EMBL/GenBank/DDBJ databases">
        <authorList>
            <person name="Chiriac C."/>
            <person name="Salcher M."/>
            <person name="Ghai R."/>
            <person name="Kavagutti S V."/>
        </authorList>
    </citation>
    <scope>NUCLEOTIDE SEQUENCE</scope>
</reference>
<feature type="transmembrane region" description="Helical" evidence="10">
    <location>
        <begin position="21"/>
        <end position="44"/>
    </location>
</feature>
<gene>
    <name evidence="12" type="ORF">UFOPK3026_01037</name>
</gene>
<proteinExistence type="inferred from homology"/>
<comment type="subcellular location">
    <subcellularLocation>
        <location evidence="1">Cell membrane</location>
        <topology evidence="1">Multi-pass membrane protein</topology>
    </subcellularLocation>
</comment>
<evidence type="ECO:0000256" key="4">
    <source>
        <dbReference type="ARBA" id="ARBA00022475"/>
    </source>
</evidence>
<evidence type="ECO:0000256" key="8">
    <source>
        <dbReference type="ARBA" id="ARBA00023010"/>
    </source>
</evidence>
<evidence type="ECO:0000313" key="12">
    <source>
        <dbReference type="EMBL" id="CAB4809889.1"/>
    </source>
</evidence>
<evidence type="ECO:0000259" key="11">
    <source>
        <dbReference type="Pfam" id="PF02355"/>
    </source>
</evidence>
<organism evidence="12">
    <name type="scientific">freshwater metagenome</name>
    <dbReference type="NCBI Taxonomy" id="449393"/>
    <lineage>
        <taxon>unclassified sequences</taxon>
        <taxon>metagenomes</taxon>
        <taxon>ecological metagenomes</taxon>
    </lineage>
</organism>
<dbReference type="NCBIfam" id="TIGR00966">
    <property type="entry name" value="transloc_SecF"/>
    <property type="match status" value="1"/>
</dbReference>
<feature type="transmembrane region" description="Helical" evidence="10">
    <location>
        <begin position="258"/>
        <end position="277"/>
    </location>
</feature>
<dbReference type="InterPro" id="IPR022813">
    <property type="entry name" value="SecD/SecF_arch_bac"/>
</dbReference>
<dbReference type="Pfam" id="PF07549">
    <property type="entry name" value="Sec_GG"/>
    <property type="match status" value="1"/>
</dbReference>
<feature type="transmembrane region" description="Helical" evidence="10">
    <location>
        <begin position="149"/>
        <end position="166"/>
    </location>
</feature>
<evidence type="ECO:0000256" key="7">
    <source>
        <dbReference type="ARBA" id="ARBA00022989"/>
    </source>
</evidence>
<dbReference type="Gene3D" id="1.20.1640.10">
    <property type="entry name" value="Multidrug efflux transporter AcrB transmembrane domain"/>
    <property type="match status" value="1"/>
</dbReference>
<keyword evidence="8" id="KW-0811">Translocation</keyword>
<dbReference type="PANTHER" id="PTHR30081:SF8">
    <property type="entry name" value="PROTEIN TRANSLOCASE SUBUNIT SECF"/>
    <property type="match status" value="1"/>
</dbReference>
<sequence>MKSRFAGLGRLYRGETTFDFIGRRMIGFAVSLVIVVAGAGSLLIQGLELGIDFRGGVAWEVPSNSATGELTNEDARAVLDANNIESTSAKIQFLTGTELQIMRVQVGDQTEQTRLAVQKSFADLAKVPVEEVSVASVSSSWGRSITEKALRALIVFFIVVSLYISWRLEWKMALTAIIAMAHDVVISVGVYSLLGFEVTPATVIAFLTILGFSLYDTVVVFDRVLENSKKFAASRQSFANIANISTNEVLARSLNTTLASALPVVSLLVVGSFILGAKSLEDFAVALLVGMLAGTYSSIFVAVPLLDIFKQNEPKYKPLKGQIAVGAAMSELMGHGDIARLAVTKSSRSSSSVATETSSVSNEELIAQAEQRATSVLTHPPRPRKKRR</sequence>
<keyword evidence="6" id="KW-0653">Protein transport</keyword>
<dbReference type="InterPro" id="IPR022645">
    <property type="entry name" value="SecD/SecF_bac"/>
</dbReference>
<name>A0A6J6YLF7_9ZZZZ</name>
<dbReference type="AlphaFoldDB" id="A0A6J6YLF7"/>
<feature type="transmembrane region" description="Helical" evidence="10">
    <location>
        <begin position="200"/>
        <end position="221"/>
    </location>
</feature>
<evidence type="ECO:0000256" key="2">
    <source>
        <dbReference type="ARBA" id="ARBA00015792"/>
    </source>
</evidence>
<feature type="domain" description="Protein export membrane protein SecD/SecF C-terminal" evidence="11">
    <location>
        <begin position="118"/>
        <end position="310"/>
    </location>
</feature>
<dbReference type="SUPFAM" id="SSF82866">
    <property type="entry name" value="Multidrug efflux transporter AcrB transmembrane domain"/>
    <property type="match status" value="1"/>
</dbReference>
<keyword evidence="9 10" id="KW-0472">Membrane</keyword>